<dbReference type="InterPro" id="IPR004148">
    <property type="entry name" value="BAR_dom"/>
</dbReference>
<dbReference type="PANTHER" id="PTHR12552">
    <property type="entry name" value="OLIGOPHRENIN 1"/>
    <property type="match status" value="1"/>
</dbReference>
<keyword evidence="3" id="KW-1185">Reference proteome</keyword>
<feature type="domain" description="BAR" evidence="1">
    <location>
        <begin position="6"/>
        <end position="162"/>
    </location>
</feature>
<evidence type="ECO:0000313" key="2">
    <source>
        <dbReference type="EMBL" id="KAG2455358.1"/>
    </source>
</evidence>
<reference evidence="2 3" key="1">
    <citation type="journal article" date="2021" name="Cell">
        <title>Tracing the genetic footprints of vertebrate landing in non-teleost ray-finned fishes.</title>
        <authorList>
            <person name="Bi X."/>
            <person name="Wang K."/>
            <person name="Yang L."/>
            <person name="Pan H."/>
            <person name="Jiang H."/>
            <person name="Wei Q."/>
            <person name="Fang M."/>
            <person name="Yu H."/>
            <person name="Zhu C."/>
            <person name="Cai Y."/>
            <person name="He Y."/>
            <person name="Gan X."/>
            <person name="Zeng H."/>
            <person name="Yu D."/>
            <person name="Zhu Y."/>
            <person name="Jiang H."/>
            <person name="Qiu Q."/>
            <person name="Yang H."/>
            <person name="Zhang Y.E."/>
            <person name="Wang W."/>
            <person name="Zhu M."/>
            <person name="He S."/>
            <person name="Zhang G."/>
        </authorList>
    </citation>
    <scope>NUCLEOTIDE SEQUENCE [LARGE SCALE GENOMIC DNA]</scope>
    <source>
        <strain evidence="2">Bchr_013</strain>
    </source>
</reference>
<accession>A0A8X7WR35</accession>
<dbReference type="AlphaFoldDB" id="A0A8X7WR35"/>
<gene>
    <name evidence="2" type="primary">Arhgap26_1</name>
    <name evidence="2" type="ORF">GTO96_0007120</name>
</gene>
<dbReference type="SUPFAM" id="SSF103657">
    <property type="entry name" value="BAR/IMD domain-like"/>
    <property type="match status" value="1"/>
</dbReference>
<dbReference type="Pfam" id="PF16746">
    <property type="entry name" value="BAR_3"/>
    <property type="match status" value="1"/>
</dbReference>
<evidence type="ECO:0000259" key="1">
    <source>
        <dbReference type="Pfam" id="PF16746"/>
    </source>
</evidence>
<dbReference type="InterPro" id="IPR047234">
    <property type="entry name" value="GRAF_fam"/>
</dbReference>
<dbReference type="EMBL" id="JAATIS010009265">
    <property type="protein sequence ID" value="KAG2455358.1"/>
    <property type="molecule type" value="Genomic_DNA"/>
</dbReference>
<dbReference type="PANTHER" id="PTHR12552:SF4">
    <property type="entry name" value="RHO GTPASE-ACTIVATING PROTEIN 26"/>
    <property type="match status" value="1"/>
</dbReference>
<feature type="non-terminal residue" evidence="2">
    <location>
        <position position="1"/>
    </location>
</feature>
<dbReference type="FunFam" id="1.20.1270.60:FF:000074">
    <property type="entry name" value="Rho GTPase-activating protein 42"/>
    <property type="match status" value="1"/>
</dbReference>
<dbReference type="GO" id="GO:0005737">
    <property type="term" value="C:cytoplasm"/>
    <property type="evidence" value="ECO:0007669"/>
    <property type="project" value="InterPro"/>
</dbReference>
<comment type="caution">
    <text evidence="2">The sequence shown here is derived from an EMBL/GenBank/DDBJ whole genome shotgun (WGS) entry which is preliminary data.</text>
</comment>
<dbReference type="InterPro" id="IPR027267">
    <property type="entry name" value="AH/BAR_dom_sf"/>
</dbReference>
<dbReference type="GO" id="GO:0005096">
    <property type="term" value="F:GTPase activator activity"/>
    <property type="evidence" value="ECO:0007669"/>
    <property type="project" value="InterPro"/>
</dbReference>
<protein>
    <submittedName>
        <fullName evidence="2">RHG26 protein</fullName>
    </submittedName>
</protein>
<evidence type="ECO:0000313" key="3">
    <source>
        <dbReference type="Proteomes" id="UP000886611"/>
    </source>
</evidence>
<dbReference type="Proteomes" id="UP000886611">
    <property type="component" value="Unassembled WGS sequence"/>
</dbReference>
<dbReference type="Gene3D" id="1.20.1270.60">
    <property type="entry name" value="Arfaptin homology (AH) domain/BAR domain"/>
    <property type="match status" value="1"/>
</dbReference>
<proteinExistence type="predicted"/>
<organism evidence="2 3">
    <name type="scientific">Polypterus senegalus</name>
    <name type="common">Senegal bichir</name>
    <dbReference type="NCBI Taxonomy" id="55291"/>
    <lineage>
        <taxon>Eukaryota</taxon>
        <taxon>Metazoa</taxon>
        <taxon>Chordata</taxon>
        <taxon>Craniata</taxon>
        <taxon>Vertebrata</taxon>
        <taxon>Euteleostomi</taxon>
        <taxon>Actinopterygii</taxon>
        <taxon>Polypteriformes</taxon>
        <taxon>Polypteridae</taxon>
        <taxon>Polypterus</taxon>
    </lineage>
</organism>
<name>A0A8X7WR35_POLSE</name>
<sequence>MGLPALEFSDCHLDSPQFRERLKSHELELDKTNKFIKELIKDGKALTQALKSLSSAERKFAESLNEFKFQCIGDAETDDEMCIARSLQEFAVVLKNLEDERTRMIENATDVLIAPLERFRKEQIGAAKEARKKYEKETEKYCSVIEKHLNLSSKKKEAQLQELLAFLQGLFTFYHHGYELAKDFSHFKTELTISIQNAASTLSTKTSSLVLPTPAIEWREAARFYPHPDVLQVPPDNLPPALPIVVEVLAMHPEALQVSLVFFLPALPPHQGQGSTGNGAPPGGDYGPL</sequence>
<feature type="non-terminal residue" evidence="2">
    <location>
        <position position="289"/>
    </location>
</feature>